<feature type="compositionally biased region" description="Basic and acidic residues" evidence="9">
    <location>
        <begin position="250"/>
        <end position="280"/>
    </location>
</feature>
<evidence type="ECO:0000256" key="3">
    <source>
        <dbReference type="ARBA" id="ARBA00022443"/>
    </source>
</evidence>
<evidence type="ECO:0000256" key="6">
    <source>
        <dbReference type="ARBA" id="ARBA00023203"/>
    </source>
</evidence>
<feature type="domain" description="ADF-H" evidence="11">
    <location>
        <begin position="2"/>
        <end position="133"/>
    </location>
</feature>
<dbReference type="AlphaFoldDB" id="A0A4Y2LEW4"/>
<dbReference type="GO" id="GO:0045773">
    <property type="term" value="P:positive regulation of axon extension"/>
    <property type="evidence" value="ECO:0007669"/>
    <property type="project" value="TreeGrafter"/>
</dbReference>
<evidence type="ECO:0000256" key="1">
    <source>
        <dbReference type="ARBA" id="ARBA00004245"/>
    </source>
</evidence>
<dbReference type="Pfam" id="PF00241">
    <property type="entry name" value="Cofilin_ADF"/>
    <property type="match status" value="1"/>
</dbReference>
<dbReference type="GO" id="GO:0048812">
    <property type="term" value="P:neuron projection morphogenesis"/>
    <property type="evidence" value="ECO:0007669"/>
    <property type="project" value="TreeGrafter"/>
</dbReference>
<gene>
    <name evidence="13" type="primary">Dbnl_0</name>
    <name evidence="12" type="synonym">Dbnl_1</name>
    <name evidence="12" type="ORF">AVEN_173670_1</name>
    <name evidence="13" type="ORF">AVEN_18456_1</name>
</gene>
<dbReference type="PROSITE" id="PS50002">
    <property type="entry name" value="SH3"/>
    <property type="match status" value="1"/>
</dbReference>
<dbReference type="SMART" id="SM00326">
    <property type="entry name" value="SH3"/>
    <property type="match status" value="1"/>
</dbReference>
<evidence type="ECO:0000313" key="13">
    <source>
        <dbReference type="EMBL" id="GBN12690.1"/>
    </source>
</evidence>
<dbReference type="GO" id="GO:0030864">
    <property type="term" value="C:cortical actin cytoskeleton"/>
    <property type="evidence" value="ECO:0007669"/>
    <property type="project" value="TreeGrafter"/>
</dbReference>
<organism evidence="13 14">
    <name type="scientific">Araneus ventricosus</name>
    <name type="common">Orbweaver spider</name>
    <name type="synonym">Epeira ventricosa</name>
    <dbReference type="NCBI Taxonomy" id="182803"/>
    <lineage>
        <taxon>Eukaryota</taxon>
        <taxon>Metazoa</taxon>
        <taxon>Ecdysozoa</taxon>
        <taxon>Arthropoda</taxon>
        <taxon>Chelicerata</taxon>
        <taxon>Arachnida</taxon>
        <taxon>Araneae</taxon>
        <taxon>Araneomorphae</taxon>
        <taxon>Entelegynae</taxon>
        <taxon>Araneoidea</taxon>
        <taxon>Araneidae</taxon>
        <taxon>Araneus</taxon>
    </lineage>
</organism>
<dbReference type="GO" id="GO:0030427">
    <property type="term" value="C:site of polarized growth"/>
    <property type="evidence" value="ECO:0007669"/>
    <property type="project" value="TreeGrafter"/>
</dbReference>
<accession>A0A4Y2LEW4</accession>
<dbReference type="InterPro" id="IPR002108">
    <property type="entry name" value="ADF-H"/>
</dbReference>
<comment type="caution">
    <text evidence="13">The sequence shown here is derived from an EMBL/GenBank/DDBJ whole genome shotgun (WGS) entry which is preliminary data.</text>
</comment>
<comment type="subcellular location">
    <subcellularLocation>
        <location evidence="1">Cytoplasm</location>
        <location evidence="1">Cytoskeleton</location>
    </subcellularLocation>
</comment>
<dbReference type="GO" id="GO:0045211">
    <property type="term" value="C:postsynaptic membrane"/>
    <property type="evidence" value="ECO:0007669"/>
    <property type="project" value="TreeGrafter"/>
</dbReference>
<evidence type="ECO:0000256" key="4">
    <source>
        <dbReference type="ARBA" id="ARBA00022490"/>
    </source>
</evidence>
<dbReference type="InterPro" id="IPR001452">
    <property type="entry name" value="SH3_domain"/>
</dbReference>
<feature type="domain" description="SH3" evidence="10">
    <location>
        <begin position="448"/>
        <end position="507"/>
    </location>
</feature>
<dbReference type="PANTHER" id="PTHR10829:SF25">
    <property type="entry name" value="DREBRIN-LIKE PROTEIN"/>
    <property type="match status" value="1"/>
</dbReference>
<dbReference type="GO" id="GO:0030833">
    <property type="term" value="P:regulation of actin filament polymerization"/>
    <property type="evidence" value="ECO:0007669"/>
    <property type="project" value="TreeGrafter"/>
</dbReference>
<keyword evidence="5" id="KW-0175">Coiled coil</keyword>
<dbReference type="InterPro" id="IPR029006">
    <property type="entry name" value="ADF-H/Gelsolin-like_dom_sf"/>
</dbReference>
<dbReference type="PROSITE" id="PS51263">
    <property type="entry name" value="ADF_H"/>
    <property type="match status" value="1"/>
</dbReference>
<evidence type="ECO:0000256" key="9">
    <source>
        <dbReference type="SAM" id="MobiDB-lite"/>
    </source>
</evidence>
<feature type="compositionally biased region" description="Acidic residues" evidence="9">
    <location>
        <begin position="391"/>
        <end position="406"/>
    </location>
</feature>
<evidence type="ECO:0000259" key="10">
    <source>
        <dbReference type="PROSITE" id="PS50002"/>
    </source>
</evidence>
<evidence type="ECO:0000256" key="8">
    <source>
        <dbReference type="PROSITE-ProRule" id="PRU00192"/>
    </source>
</evidence>
<dbReference type="EMBL" id="BGPR01005706">
    <property type="protein sequence ID" value="GBN12690.1"/>
    <property type="molecule type" value="Genomic_DNA"/>
</dbReference>
<proteinExistence type="inferred from homology"/>
<evidence type="ECO:0000259" key="11">
    <source>
        <dbReference type="PROSITE" id="PS51263"/>
    </source>
</evidence>
<dbReference type="CDD" id="cd11960">
    <property type="entry name" value="SH3_Abp1_eu"/>
    <property type="match status" value="1"/>
</dbReference>
<dbReference type="InterPro" id="IPR036028">
    <property type="entry name" value="SH3-like_dom_sf"/>
</dbReference>
<dbReference type="FunFam" id="2.30.30.40:FF:000046">
    <property type="entry name" value="Drebrin-like protein isoform B"/>
    <property type="match status" value="1"/>
</dbReference>
<dbReference type="Gene3D" id="3.40.20.10">
    <property type="entry name" value="Severin"/>
    <property type="match status" value="1"/>
</dbReference>
<keyword evidence="6" id="KW-0009">Actin-binding</keyword>
<evidence type="ECO:0000313" key="14">
    <source>
        <dbReference type="Proteomes" id="UP000499080"/>
    </source>
</evidence>
<comment type="similarity">
    <text evidence="2">Belongs to the ABP1 family.</text>
</comment>
<dbReference type="GO" id="GO:0014069">
    <property type="term" value="C:postsynaptic density"/>
    <property type="evidence" value="ECO:0007669"/>
    <property type="project" value="TreeGrafter"/>
</dbReference>
<dbReference type="GO" id="GO:0030027">
    <property type="term" value="C:lamellipodium"/>
    <property type="evidence" value="ECO:0007669"/>
    <property type="project" value="TreeGrafter"/>
</dbReference>
<keyword evidence="3 8" id="KW-0728">SH3 domain</keyword>
<dbReference type="EMBL" id="BGPR01005705">
    <property type="protein sequence ID" value="GBN12675.1"/>
    <property type="molecule type" value="Genomic_DNA"/>
</dbReference>
<dbReference type="GO" id="GO:0005884">
    <property type="term" value="C:actin filament"/>
    <property type="evidence" value="ECO:0007669"/>
    <property type="project" value="TreeGrafter"/>
</dbReference>
<dbReference type="InterPro" id="IPR035717">
    <property type="entry name" value="Drebrin-like_SH3"/>
</dbReference>
<feature type="region of interest" description="Disordered" evidence="9">
    <location>
        <begin position="250"/>
        <end position="282"/>
    </location>
</feature>
<protein>
    <submittedName>
        <fullName evidence="13">Drebrin-like protein</fullName>
    </submittedName>
</protein>
<evidence type="ECO:0000256" key="2">
    <source>
        <dbReference type="ARBA" id="ARBA00011039"/>
    </source>
</evidence>
<dbReference type="SUPFAM" id="SSF55753">
    <property type="entry name" value="Actin depolymerizing proteins"/>
    <property type="match status" value="1"/>
</dbReference>
<dbReference type="GO" id="GO:0098974">
    <property type="term" value="P:postsynaptic actin cytoskeleton organization"/>
    <property type="evidence" value="ECO:0007669"/>
    <property type="project" value="TreeGrafter"/>
</dbReference>
<keyword evidence="7" id="KW-0206">Cytoskeleton</keyword>
<evidence type="ECO:0000313" key="12">
    <source>
        <dbReference type="EMBL" id="GBN12675.1"/>
    </source>
</evidence>
<dbReference type="CDD" id="cd11281">
    <property type="entry name" value="ADF_drebrin_like"/>
    <property type="match status" value="1"/>
</dbReference>
<dbReference type="PRINTS" id="PR00452">
    <property type="entry name" value="SH3DOMAIN"/>
</dbReference>
<keyword evidence="4" id="KW-0963">Cytoplasm</keyword>
<dbReference type="Pfam" id="PF14604">
    <property type="entry name" value="SH3_9"/>
    <property type="match status" value="1"/>
</dbReference>
<reference evidence="13 14" key="1">
    <citation type="journal article" date="2019" name="Sci. Rep.">
        <title>Orb-weaving spider Araneus ventricosus genome elucidates the spidroin gene catalogue.</title>
        <authorList>
            <person name="Kono N."/>
            <person name="Nakamura H."/>
            <person name="Ohtoshi R."/>
            <person name="Moran D.A.P."/>
            <person name="Shinohara A."/>
            <person name="Yoshida Y."/>
            <person name="Fujiwara M."/>
            <person name="Mori M."/>
            <person name="Tomita M."/>
            <person name="Arakawa K."/>
        </authorList>
    </citation>
    <scope>NUCLEOTIDE SEQUENCE [LARGE SCALE GENOMIC DNA]</scope>
</reference>
<dbReference type="Gene3D" id="2.30.30.40">
    <property type="entry name" value="SH3 Domains"/>
    <property type="match status" value="1"/>
</dbReference>
<dbReference type="GO" id="GO:0030425">
    <property type="term" value="C:dendrite"/>
    <property type="evidence" value="ECO:0007669"/>
    <property type="project" value="TreeGrafter"/>
</dbReference>
<sequence>MSVNLTKHKTALLQVWRDVVDEKSPTDWALFGYEKQSNDLCVVGTGDGGLEELVDELNSGKVMYAFCKVICPNTGLPKFVFINWQGEGAPLNRKGACANHVLDVSNFFKGSHVTINARMEEDVEPSLVLEKVSKASASKFNFKERSDPVENITPVGSVYKRIRPTTEINPVEREKFWMKEQEEEKRRIVEEKKKAEEERKKLDEERKEREIKDSVAREEWVKERSQSINKVREAERNADNVARSIAEEKKQWERQLQDDAKDEKARRTRSENLRRERSHEAQTLISRRTINARAIFEQNTCAGQMNSVQTTRQPKVLQEFEENQARYEAQSTSPVPASGQSFNSPTIEHVPVEKILSAHGQKVELTSAASPPEEFNYTKNLLKEPPRQDSELEVNAEEEQNWDEPTLEAPPNVRDPLTEMMAEHGIVRTVDGTQALDSTQVITSAPLGEGLKARALYDYQAADETEISFDPDDIITHIEQIDEGWWQGLAPDGSWGLFPANYVELLD</sequence>
<dbReference type="SMART" id="SM00102">
    <property type="entry name" value="ADF"/>
    <property type="match status" value="1"/>
</dbReference>
<dbReference type="SUPFAM" id="SSF50044">
    <property type="entry name" value="SH3-domain"/>
    <property type="match status" value="1"/>
</dbReference>
<dbReference type="Proteomes" id="UP000499080">
    <property type="component" value="Unassembled WGS sequence"/>
</dbReference>
<name>A0A4Y2LEW4_ARAVE</name>
<evidence type="ECO:0000256" key="5">
    <source>
        <dbReference type="ARBA" id="ARBA00023054"/>
    </source>
</evidence>
<dbReference type="FunFam" id="3.40.20.10:FF:000011">
    <property type="entry name" value="Drebrin-like protein B"/>
    <property type="match status" value="1"/>
</dbReference>
<dbReference type="GO" id="GO:0051015">
    <property type="term" value="F:actin filament binding"/>
    <property type="evidence" value="ECO:0007669"/>
    <property type="project" value="TreeGrafter"/>
</dbReference>
<evidence type="ECO:0000256" key="7">
    <source>
        <dbReference type="ARBA" id="ARBA00023212"/>
    </source>
</evidence>
<dbReference type="PANTHER" id="PTHR10829">
    <property type="entry name" value="CORTACTIN AND DREBRIN"/>
    <property type="match status" value="1"/>
</dbReference>
<feature type="region of interest" description="Disordered" evidence="9">
    <location>
        <begin position="383"/>
        <end position="409"/>
    </location>
</feature>
<keyword evidence="14" id="KW-1185">Reference proteome</keyword>
<dbReference type="OrthoDB" id="6420781at2759"/>